<protein>
    <submittedName>
        <fullName evidence="2">CLTH domain-containing protein</fullName>
    </submittedName>
</protein>
<sequence length="64" mass="7225">LISAYESGDNNRFQEVLRWPLLRSMDNEYLRLMKTLQSHSEGNHAIAAETAGADDDGDDDDDLK</sequence>
<feature type="compositionally biased region" description="Acidic residues" evidence="1">
    <location>
        <begin position="52"/>
        <end position="64"/>
    </location>
</feature>
<reference evidence="2" key="1">
    <citation type="submission" date="2016-06" db="UniProtKB">
        <authorList>
            <consortium name="WormBaseParasite"/>
        </authorList>
    </citation>
    <scope>IDENTIFICATION</scope>
</reference>
<evidence type="ECO:0000313" key="2">
    <source>
        <dbReference type="WBParaSite" id="GPUH_0002270001-mRNA-1"/>
    </source>
</evidence>
<feature type="region of interest" description="Disordered" evidence="1">
    <location>
        <begin position="43"/>
        <end position="64"/>
    </location>
</feature>
<name>A0A183ENY2_9BILA</name>
<accession>A0A183ENY2</accession>
<dbReference type="AlphaFoldDB" id="A0A183ENY2"/>
<dbReference type="WBParaSite" id="GPUH_0002270001-mRNA-1">
    <property type="protein sequence ID" value="GPUH_0002270001-mRNA-1"/>
    <property type="gene ID" value="GPUH_0002270001"/>
</dbReference>
<organism evidence="2">
    <name type="scientific">Gongylonema pulchrum</name>
    <dbReference type="NCBI Taxonomy" id="637853"/>
    <lineage>
        <taxon>Eukaryota</taxon>
        <taxon>Metazoa</taxon>
        <taxon>Ecdysozoa</taxon>
        <taxon>Nematoda</taxon>
        <taxon>Chromadorea</taxon>
        <taxon>Rhabditida</taxon>
        <taxon>Spirurina</taxon>
        <taxon>Spiruromorpha</taxon>
        <taxon>Spiruroidea</taxon>
        <taxon>Gongylonematidae</taxon>
        <taxon>Gongylonema</taxon>
    </lineage>
</organism>
<proteinExistence type="predicted"/>
<dbReference type="Gene3D" id="1.25.40.10">
    <property type="entry name" value="Tetratricopeptide repeat domain"/>
    <property type="match status" value="1"/>
</dbReference>
<dbReference type="InterPro" id="IPR011990">
    <property type="entry name" value="TPR-like_helical_dom_sf"/>
</dbReference>
<evidence type="ECO:0000256" key="1">
    <source>
        <dbReference type="SAM" id="MobiDB-lite"/>
    </source>
</evidence>